<dbReference type="EMBL" id="BJUV01000032">
    <property type="protein sequence ID" value="GEK84294.1"/>
    <property type="molecule type" value="Genomic_DNA"/>
</dbReference>
<sequence>MLRMTTPNDLRPSEGPAVPPADLDEVDRRLLDALATDGRLSNAALAAAVGVAPSTAHTRLRSLIDRGVITGFLTSVDQRRIGRPLQAIVGVTLRPGSRQAAITAFSEAVRSLPEVLQVFFLGGQDDFIVHIAVSDSSEIRTFVVDHLSAQPSVASTRTSIVFDYHRNGVAASFR</sequence>
<keyword evidence="1" id="KW-0805">Transcription regulation</keyword>
<gene>
    <name evidence="6" type="ORF">FFA01_26030</name>
</gene>
<keyword evidence="3" id="KW-0804">Transcription</keyword>
<dbReference type="Gene3D" id="1.10.10.10">
    <property type="entry name" value="Winged helix-like DNA-binding domain superfamily/Winged helix DNA-binding domain"/>
    <property type="match status" value="1"/>
</dbReference>
<evidence type="ECO:0000259" key="5">
    <source>
        <dbReference type="PROSITE" id="PS50956"/>
    </source>
</evidence>
<dbReference type="InterPro" id="IPR011008">
    <property type="entry name" value="Dimeric_a/b-barrel"/>
</dbReference>
<dbReference type="InterPro" id="IPR036390">
    <property type="entry name" value="WH_DNA-bd_sf"/>
</dbReference>
<protein>
    <submittedName>
        <fullName evidence="6">Transcriptional regulator, AsnC family protein</fullName>
    </submittedName>
</protein>
<dbReference type="InterPro" id="IPR000485">
    <property type="entry name" value="AsnC-type_HTH_dom"/>
</dbReference>
<dbReference type="SMART" id="SM00344">
    <property type="entry name" value="HTH_ASNC"/>
    <property type="match status" value="1"/>
</dbReference>
<dbReference type="SUPFAM" id="SSF46785">
    <property type="entry name" value="Winged helix' DNA-binding domain"/>
    <property type="match status" value="1"/>
</dbReference>
<evidence type="ECO:0000256" key="4">
    <source>
        <dbReference type="SAM" id="MobiDB-lite"/>
    </source>
</evidence>
<evidence type="ECO:0000313" key="7">
    <source>
        <dbReference type="Proteomes" id="UP000321154"/>
    </source>
</evidence>
<feature type="region of interest" description="Disordered" evidence="4">
    <location>
        <begin position="1"/>
        <end position="22"/>
    </location>
</feature>
<evidence type="ECO:0000256" key="2">
    <source>
        <dbReference type="ARBA" id="ARBA00023125"/>
    </source>
</evidence>
<name>A0ABQ0US39_9MICO</name>
<dbReference type="PRINTS" id="PR00033">
    <property type="entry name" value="HTHASNC"/>
</dbReference>
<dbReference type="InterPro" id="IPR019887">
    <property type="entry name" value="Tscrpt_reg_AsnC/Lrp_C"/>
</dbReference>
<comment type="caution">
    <text evidence="6">The sequence shown here is derived from an EMBL/GenBank/DDBJ whole genome shotgun (WGS) entry which is preliminary data.</text>
</comment>
<keyword evidence="2" id="KW-0238">DNA-binding</keyword>
<evidence type="ECO:0000256" key="1">
    <source>
        <dbReference type="ARBA" id="ARBA00023015"/>
    </source>
</evidence>
<evidence type="ECO:0000313" key="6">
    <source>
        <dbReference type="EMBL" id="GEK84294.1"/>
    </source>
</evidence>
<proteinExistence type="predicted"/>
<dbReference type="SUPFAM" id="SSF54909">
    <property type="entry name" value="Dimeric alpha+beta barrel"/>
    <property type="match status" value="1"/>
</dbReference>
<keyword evidence="7" id="KW-1185">Reference proteome</keyword>
<dbReference type="PROSITE" id="PS50956">
    <property type="entry name" value="HTH_ASNC_2"/>
    <property type="match status" value="1"/>
</dbReference>
<dbReference type="Pfam" id="PF13412">
    <property type="entry name" value="HTH_24"/>
    <property type="match status" value="1"/>
</dbReference>
<feature type="domain" description="HTH asnC-type" evidence="5">
    <location>
        <begin position="23"/>
        <end position="84"/>
    </location>
</feature>
<reference evidence="6 7" key="1">
    <citation type="submission" date="2019-07" db="EMBL/GenBank/DDBJ databases">
        <title>Whole genome shotgun sequence of Frigoribacterium faeni NBRC 103066.</title>
        <authorList>
            <person name="Hosoyama A."/>
            <person name="Uohara A."/>
            <person name="Ohji S."/>
            <person name="Ichikawa N."/>
        </authorList>
    </citation>
    <scope>NUCLEOTIDE SEQUENCE [LARGE SCALE GENOMIC DNA]</scope>
    <source>
        <strain evidence="6 7">NBRC 103066</strain>
    </source>
</reference>
<dbReference type="PANTHER" id="PTHR30154:SF54">
    <property type="entry name" value="POSSIBLE TRANSCRIPTIONAL REGULATORY PROTEIN (PROBABLY LRP_ASNC-FAMILY)"/>
    <property type="match status" value="1"/>
</dbReference>
<dbReference type="Gene3D" id="3.30.70.920">
    <property type="match status" value="1"/>
</dbReference>
<dbReference type="PANTHER" id="PTHR30154">
    <property type="entry name" value="LEUCINE-RESPONSIVE REGULATORY PROTEIN"/>
    <property type="match status" value="1"/>
</dbReference>
<organism evidence="6 7">
    <name type="scientific">Frigoribacterium faeni</name>
    <dbReference type="NCBI Taxonomy" id="145483"/>
    <lineage>
        <taxon>Bacteria</taxon>
        <taxon>Bacillati</taxon>
        <taxon>Actinomycetota</taxon>
        <taxon>Actinomycetes</taxon>
        <taxon>Micrococcales</taxon>
        <taxon>Microbacteriaceae</taxon>
        <taxon>Frigoribacterium</taxon>
    </lineage>
</organism>
<dbReference type="InterPro" id="IPR019888">
    <property type="entry name" value="Tscrpt_reg_AsnC-like"/>
</dbReference>
<dbReference type="Pfam" id="PF01037">
    <property type="entry name" value="AsnC_trans_reg"/>
    <property type="match status" value="1"/>
</dbReference>
<dbReference type="InterPro" id="IPR036388">
    <property type="entry name" value="WH-like_DNA-bd_sf"/>
</dbReference>
<dbReference type="Proteomes" id="UP000321154">
    <property type="component" value="Unassembled WGS sequence"/>
</dbReference>
<evidence type="ECO:0000256" key="3">
    <source>
        <dbReference type="ARBA" id="ARBA00023163"/>
    </source>
</evidence>
<accession>A0ABQ0US39</accession>